<feature type="domain" description="Protein CR006 P-loop" evidence="1">
    <location>
        <begin position="3"/>
        <end position="51"/>
    </location>
</feature>
<accession>A0A941FQC9</accession>
<sequence>MEHSVSEINKTLCSFGFKNFKLATAPEKGHYKIVRENGEEAKDTLSEGEKLLLLSSTFINF</sequence>
<reference evidence="2" key="1">
    <citation type="submission" date="2021-04" db="EMBL/GenBank/DDBJ databases">
        <title>Whole genome sequencing of Enterococci isolates from hospitalized patients.</title>
        <authorList>
            <person name="Ogoti B.M."/>
            <person name="Onyambu F.G."/>
        </authorList>
    </citation>
    <scope>NUCLEOTIDE SEQUENCE</scope>
    <source>
        <strain evidence="2">242</strain>
    </source>
</reference>
<dbReference type="InterPro" id="IPR026866">
    <property type="entry name" value="CR006_AAA"/>
</dbReference>
<protein>
    <submittedName>
        <fullName evidence="2">AAA family ATPase</fullName>
    </submittedName>
</protein>
<evidence type="ECO:0000313" key="2">
    <source>
        <dbReference type="EMBL" id="MBR8644247.1"/>
    </source>
</evidence>
<dbReference type="EMBL" id="JAGTPW010000006">
    <property type="protein sequence ID" value="MBR8644247.1"/>
    <property type="molecule type" value="Genomic_DNA"/>
</dbReference>
<name>A0A941FQC9_9BACI</name>
<evidence type="ECO:0000313" key="3">
    <source>
        <dbReference type="Proteomes" id="UP000680045"/>
    </source>
</evidence>
<gene>
    <name evidence="2" type="ORF">KEH51_05185</name>
</gene>
<comment type="caution">
    <text evidence="2">The sequence shown here is derived from an EMBL/GenBank/DDBJ whole genome shotgun (WGS) entry which is preliminary data.</text>
</comment>
<organism evidence="2 3">
    <name type="scientific">Peribacillus frigoritolerans</name>
    <dbReference type="NCBI Taxonomy" id="450367"/>
    <lineage>
        <taxon>Bacteria</taxon>
        <taxon>Bacillati</taxon>
        <taxon>Bacillota</taxon>
        <taxon>Bacilli</taxon>
        <taxon>Bacillales</taxon>
        <taxon>Bacillaceae</taxon>
        <taxon>Peribacillus</taxon>
    </lineage>
</organism>
<evidence type="ECO:0000259" key="1">
    <source>
        <dbReference type="Pfam" id="PF13166"/>
    </source>
</evidence>
<dbReference type="AlphaFoldDB" id="A0A941FQC9"/>
<dbReference type="Pfam" id="PF13166">
    <property type="entry name" value="AAA_13"/>
    <property type="match status" value="1"/>
</dbReference>
<dbReference type="Proteomes" id="UP000680045">
    <property type="component" value="Unassembled WGS sequence"/>
</dbReference>
<proteinExistence type="predicted"/>